<gene>
    <name evidence="1" type="ORF">TWF696_006236</name>
</gene>
<organism evidence="1 2">
    <name type="scientific">Orbilia brochopaga</name>
    <dbReference type="NCBI Taxonomy" id="3140254"/>
    <lineage>
        <taxon>Eukaryota</taxon>
        <taxon>Fungi</taxon>
        <taxon>Dikarya</taxon>
        <taxon>Ascomycota</taxon>
        <taxon>Pezizomycotina</taxon>
        <taxon>Orbiliomycetes</taxon>
        <taxon>Orbiliales</taxon>
        <taxon>Orbiliaceae</taxon>
        <taxon>Orbilia</taxon>
    </lineage>
</organism>
<reference evidence="1 2" key="1">
    <citation type="submission" date="2019-10" db="EMBL/GenBank/DDBJ databases">
        <authorList>
            <person name="Palmer J.M."/>
        </authorList>
    </citation>
    <scope>NUCLEOTIDE SEQUENCE [LARGE SCALE GENOMIC DNA]</scope>
    <source>
        <strain evidence="1 2">TWF696</strain>
    </source>
</reference>
<evidence type="ECO:0008006" key="3">
    <source>
        <dbReference type="Google" id="ProtNLM"/>
    </source>
</evidence>
<protein>
    <recommendedName>
        <fullName evidence="3">Biogenesis of lysosome-related organelles complex 1 subunit 5</fullName>
    </recommendedName>
</protein>
<keyword evidence="2" id="KW-1185">Reference proteome</keyword>
<dbReference type="AlphaFoldDB" id="A0AAV9UYX6"/>
<proteinExistence type="predicted"/>
<name>A0AAV9UYX6_9PEZI</name>
<accession>A0AAV9UYX6</accession>
<sequence>MADDNDSRPFEFGVNSVPPAVAAELAAFLRTHLAHPHDTFHASQLASYAAANTAHRDALQDAQSQLVDVIEPAAEAAVPAATELKSMFEQVDRLEHLLTKVIAPQIKDLSAKLDKTEQLVRWEEKALAENRPVDLWKGVDVSQRTVFHTADYFHADGRLKDLGSG</sequence>
<comment type="caution">
    <text evidence="1">The sequence shown here is derived from an EMBL/GenBank/DDBJ whole genome shotgun (WGS) entry which is preliminary data.</text>
</comment>
<dbReference type="EMBL" id="JAVHNQ010000004">
    <property type="protein sequence ID" value="KAK6349983.1"/>
    <property type="molecule type" value="Genomic_DNA"/>
</dbReference>
<evidence type="ECO:0000313" key="1">
    <source>
        <dbReference type="EMBL" id="KAK6349983.1"/>
    </source>
</evidence>
<dbReference type="Proteomes" id="UP001375240">
    <property type="component" value="Unassembled WGS sequence"/>
</dbReference>
<evidence type="ECO:0000313" key="2">
    <source>
        <dbReference type="Proteomes" id="UP001375240"/>
    </source>
</evidence>